<dbReference type="Gene3D" id="2.180.10.10">
    <property type="entry name" value="RHS repeat-associated core"/>
    <property type="match status" value="2"/>
</dbReference>
<feature type="chain" id="PRO_5038998018" evidence="3">
    <location>
        <begin position="19"/>
        <end position="2322"/>
    </location>
</feature>
<comment type="caution">
    <text evidence="5">The sequence shown here is derived from an EMBL/GenBank/DDBJ whole genome shotgun (WGS) entry which is preliminary data.</text>
</comment>
<feature type="region of interest" description="Disordered" evidence="2">
    <location>
        <begin position="1879"/>
        <end position="1936"/>
    </location>
</feature>
<feature type="region of interest" description="Disordered" evidence="2">
    <location>
        <begin position="1629"/>
        <end position="1680"/>
    </location>
</feature>
<dbReference type="GO" id="GO:0016539">
    <property type="term" value="P:intein-mediated protein splicing"/>
    <property type="evidence" value="ECO:0007669"/>
    <property type="project" value="InterPro"/>
</dbReference>
<feature type="signal peptide" evidence="3">
    <location>
        <begin position="1"/>
        <end position="18"/>
    </location>
</feature>
<gene>
    <name evidence="5" type="ORF">J4573_04715</name>
</gene>
<dbReference type="InterPro" id="IPR003587">
    <property type="entry name" value="Hint_dom_N"/>
</dbReference>
<reference evidence="5" key="1">
    <citation type="submission" date="2021-03" db="EMBL/GenBank/DDBJ databases">
        <authorList>
            <person name="Kanchanasin P."/>
            <person name="Saeng-In P."/>
            <person name="Phongsopitanun W."/>
            <person name="Yuki M."/>
            <person name="Kudo T."/>
            <person name="Ohkuma M."/>
            <person name="Tanasupawat S."/>
        </authorList>
    </citation>
    <scope>NUCLEOTIDE SEQUENCE</scope>
    <source>
        <strain evidence="5">GKU 128</strain>
    </source>
</reference>
<evidence type="ECO:0000313" key="5">
    <source>
        <dbReference type="EMBL" id="MBO2446381.1"/>
    </source>
</evidence>
<feature type="region of interest" description="Disordered" evidence="2">
    <location>
        <begin position="27"/>
        <end position="128"/>
    </location>
</feature>
<protein>
    <submittedName>
        <fullName evidence="5">Type IV secretion protein Rhs</fullName>
    </submittedName>
</protein>
<sequence>MALLAMVVSVAVTAQVVAALPASAVAKPQTGERPKTQKEHAVKTRKVRAKPHDIDTSKGARPDLRGSWPKPGSAVVDFAPSVNAQKDQEQGQATSSPSASASSPRTATSPSPAARTAPTSQVAAPQQPVRAGSLPVWIGRPQQQAKLPSGAVMPGRVKVQVLDSKTATGAGLYGVVMKVGADASATAQTGATAAAAGGRVSLSLDYSGFRGMGGAGWAQRLHLVKLPECALTSPRRTGCQPQPLAGSSNDARASRLSADLDVPAATQQPMLLAAVAGSSGPAGDYSASSLSPSSTWQVSNQSGAFSWSYPLRVPPSLAGPTPTIGLSYSSGAVDGRTSSTNNQTSWLGEGFDYWPGYVERKFKSCSDDGQTGTPPPGDQCWDDYHATLSLNGSSLELVRDDSTGKWRPKDDDGSKIEWLSGAANGDEGGSWDVGEHWRVTTADGTQYYFGLNHLPGWASGKTETNSTWTVPVAGDDSGEPCYASTGFKDSFCNQAWRWNLDYVVDPRGNAMSLWYGAETNYYAKNKTASPASPYTRGGYLSRIDYGLAKDNLFTAKAPQQVVFDVQERCFKGATECADAKFTVANRANWPDVPVDQNCAKDATCSNKFSPTFWTRKRLAGITTQILNGTTYKPVDTWAFDQSIVAAGDTSDPSLRLNGITHTGKATGTGVVGGAISLPKVKFGYTQMPNRVDGIGDSLPAFLKWRLVNIDNESGGGTNITYSPSDCTKDSLPSPQDNTRLCFPQRIIRPGATDPKDLITDWMHKYVVTDVSNADYVGGASAEDTHYKYLDKPAWHYADDDALVPARLRTWSQWRGYSQVRVLHGSPSGKQTRTDYLYFRGMDGDRANADGTQTKTAKIVDSEGTEFDDRERLQGYLRERIQYKEVSGGELSGTINTPWEHGPTSTQGKTTAWMIDTARTRSRTALNAPGSYQRTELVKEFNDDGTVKQQWDKGDTGSAVGDGDDKCTQTTYTGNSAKGITSLPERVWTVAKPCGQDPKYPDDAVSDTKTTYDLSYGEPTKTEEADSYSGSTPTYVTTTQTTYDSLGRPKDTFDGLNNKTSTTYTGTSLVTGRTVTNALNQASTQTIEPSWGLPVTTKDANGNTSTTQYDSLGRVVKAWGPGRTTDKTPNAEFAYQMTQNAATAITTKELMPNGQQKTSYQLLDGLLRPRQTQEPSASTYRVVTDTYYDSRGLVWKTNQPYVDKTGTPGTTLLTPTQDNSVPGQTIITYDGAERPVVSTLYSYATEQWHTTTAYGGDRTTVTPPKGGIMTTAITDARGKTVEQRQYKNGTVSDDPADYNATKYAYTPAGELSAVTDAAGNQWKYTYDLHGNKKTLDDPDKGLTKVDYNAAGGIAKTTDAENRTLKFTYDALGRRTFEHQVATDGTETKLAEWTYDTVTGGKGMPAKSIRWSGGQAYTQEVTKYDAAYRPLESQVTIPTTEGNLGKTYQTSLTYDPDGSVDTLTMPAAGGLAKETVTSNYNALGQATTVSGLDAYAQGAAYTDFGELSQLSLGTFTSKRVWLTNYYEDGTRRLQRSRTDRQDQPVGDDDVNYSYDAAGNITKIADTPTSAAADVQCFQQDNLQRLTQAWTATDNCAQAPTKDNAKQIIGGAQPYWQTYSYDNIGNRTASADHDVTGDTTKDHNSTYDYNTSSQPHTLASMTTSWGGDGIPESGTAQNTYGYDKVGNTTTRKIGGDDQKLSWDAEGRLSKVTEPDGSGGTKTSTYLYDANGNLLIRSDANSSKTLFLDGQELAMDRAGTVAATRYYSHGDNTIAVRTAKGVSWLIPERQGSAQIAIDAKTQNITRRRYLPFGQLRTNPDSWPGTKSFVGGTPDPNTSMVHLGAREYDPDTGRFASTDPVFDPTDPAQMNGYAYANNNPETLSDPSGLSPCHRDGSQCEYPGSPGNGTGANSQTGSDRWTLRKGNSDHRNGNAYWTGRGGSSDAEAAAARRQALEQAARAMRARVAKAQSRLANAAQVIAKIAADELGITAGLDCLTTGDLSSCGETALNVISSFAGGLAGKLVAKYGLKWRKAARLVKSLYSATKEVVAGIKDWIKARRELKVAEEALESAGSCALNSFTPNTRVLLANGKSKPISEVKPGDKVLSTNPRTGKTTAKIVTARFSGKHYKNVVQLTIGTGVVSATEHHLFWDPDRHSWIRADSLRQGESVRTPSGRSIRVTQTANSLSLPVVYDLTVADMHTFYVLAGSTPVLVHNCAGWIDGHHPSCLCARGEEPVLSEPPVPDATEVDDFTRHATQRLKNRGVSAEDAQSVLGRDPFSYRHDGQWKLGYYDPGTKVFVAKTIDGNVNTVMVDVTQAYIDRLAGG</sequence>
<evidence type="ECO:0000256" key="1">
    <source>
        <dbReference type="SAM" id="Coils"/>
    </source>
</evidence>
<feature type="region of interest" description="Disordered" evidence="2">
    <location>
        <begin position="1811"/>
        <end position="1831"/>
    </location>
</feature>
<feature type="compositionally biased region" description="Basic and acidic residues" evidence="2">
    <location>
        <begin position="1629"/>
        <end position="1642"/>
    </location>
</feature>
<dbReference type="SUPFAM" id="SSF51294">
    <property type="entry name" value="Hedgehog/intein (Hint) domain"/>
    <property type="match status" value="1"/>
</dbReference>
<keyword evidence="3" id="KW-0732">Signal</keyword>
<dbReference type="Pfam" id="PF05593">
    <property type="entry name" value="RHS_repeat"/>
    <property type="match status" value="1"/>
</dbReference>
<evidence type="ECO:0000313" key="6">
    <source>
        <dbReference type="Proteomes" id="UP000669179"/>
    </source>
</evidence>
<dbReference type="NCBIfam" id="TIGR01443">
    <property type="entry name" value="intein_Cterm"/>
    <property type="match status" value="1"/>
</dbReference>
<feature type="region of interest" description="Disordered" evidence="2">
    <location>
        <begin position="998"/>
        <end position="1033"/>
    </location>
</feature>
<dbReference type="PROSITE" id="PS50818">
    <property type="entry name" value="INTEIN_C_TER"/>
    <property type="match status" value="1"/>
</dbReference>
<accession>A0A939P6G6</accession>
<feature type="compositionally biased region" description="Basic and acidic residues" evidence="2">
    <location>
        <begin position="30"/>
        <end position="42"/>
    </location>
</feature>
<dbReference type="InterPro" id="IPR050708">
    <property type="entry name" value="T6SS_VgrG/RHS"/>
</dbReference>
<dbReference type="Proteomes" id="UP000669179">
    <property type="component" value="Unassembled WGS sequence"/>
</dbReference>
<dbReference type="InterPro" id="IPR006141">
    <property type="entry name" value="Intein_N"/>
</dbReference>
<proteinExistence type="predicted"/>
<feature type="compositionally biased region" description="Low complexity" evidence="2">
    <location>
        <begin position="93"/>
        <end position="120"/>
    </location>
</feature>
<feature type="compositionally biased region" description="Polar residues" evidence="2">
    <location>
        <begin position="1643"/>
        <end position="1662"/>
    </location>
</feature>
<name>A0A939P6G6_9ACTN</name>
<dbReference type="Gene3D" id="2.170.16.10">
    <property type="entry name" value="Hedgehog/Intein (Hint) domain"/>
    <property type="match status" value="1"/>
</dbReference>
<feature type="coiled-coil region" evidence="1">
    <location>
        <begin position="1940"/>
        <end position="1967"/>
    </location>
</feature>
<keyword evidence="6" id="KW-1185">Reference proteome</keyword>
<evidence type="ECO:0000256" key="2">
    <source>
        <dbReference type="SAM" id="MobiDB-lite"/>
    </source>
</evidence>
<dbReference type="PROSITE" id="PS50817">
    <property type="entry name" value="INTEIN_N_TER"/>
    <property type="match status" value="1"/>
</dbReference>
<dbReference type="RefSeq" id="WP_208253993.1">
    <property type="nucleotide sequence ID" value="NZ_JAGEOJ010000002.1"/>
</dbReference>
<dbReference type="SMART" id="SM00306">
    <property type="entry name" value="HintN"/>
    <property type="match status" value="1"/>
</dbReference>
<dbReference type="PANTHER" id="PTHR32305">
    <property type="match status" value="1"/>
</dbReference>
<dbReference type="CDD" id="cd00081">
    <property type="entry name" value="Hint"/>
    <property type="match status" value="1"/>
</dbReference>
<dbReference type="InterPro" id="IPR022385">
    <property type="entry name" value="Rhs_assc_core"/>
</dbReference>
<dbReference type="NCBIfam" id="TIGR03696">
    <property type="entry name" value="Rhs_assc_core"/>
    <property type="match status" value="1"/>
</dbReference>
<keyword evidence="1" id="KW-0175">Coiled coil</keyword>
<feature type="compositionally biased region" description="Basic and acidic residues" evidence="2">
    <location>
        <begin position="50"/>
        <end position="64"/>
    </location>
</feature>
<feature type="domain" description="Hint" evidence="4">
    <location>
        <begin position="2073"/>
        <end position="2170"/>
    </location>
</feature>
<evidence type="ECO:0000259" key="4">
    <source>
        <dbReference type="SMART" id="SM00306"/>
    </source>
</evidence>
<evidence type="ECO:0000256" key="3">
    <source>
        <dbReference type="SAM" id="SignalP"/>
    </source>
</evidence>
<dbReference type="Pfam" id="PF07591">
    <property type="entry name" value="PT-HINT"/>
    <property type="match status" value="1"/>
</dbReference>
<organism evidence="5 6">
    <name type="scientific">Actinomadura barringtoniae</name>
    <dbReference type="NCBI Taxonomy" id="1427535"/>
    <lineage>
        <taxon>Bacteria</taxon>
        <taxon>Bacillati</taxon>
        <taxon>Actinomycetota</taxon>
        <taxon>Actinomycetes</taxon>
        <taxon>Streptosporangiales</taxon>
        <taxon>Thermomonosporaceae</taxon>
        <taxon>Actinomadura</taxon>
    </lineage>
</organism>
<feature type="compositionally biased region" description="Polar residues" evidence="2">
    <location>
        <begin position="1671"/>
        <end position="1680"/>
    </location>
</feature>
<dbReference type="EMBL" id="JAGEOJ010000002">
    <property type="protein sequence ID" value="MBO2446381.1"/>
    <property type="molecule type" value="Genomic_DNA"/>
</dbReference>
<dbReference type="InterPro" id="IPR006530">
    <property type="entry name" value="YD"/>
</dbReference>
<dbReference type="InterPro" id="IPR036844">
    <property type="entry name" value="Hint_dom_sf"/>
</dbReference>
<dbReference type="InterPro" id="IPR030934">
    <property type="entry name" value="Intein_C"/>
</dbReference>
<dbReference type="PANTHER" id="PTHR32305:SF17">
    <property type="entry name" value="TRNA NUCLEASE WAPA"/>
    <property type="match status" value="1"/>
</dbReference>
<dbReference type="NCBIfam" id="TIGR01643">
    <property type="entry name" value="YD_repeat_2x"/>
    <property type="match status" value="2"/>
</dbReference>
<dbReference type="InterPro" id="IPR031325">
    <property type="entry name" value="RHS_repeat"/>
</dbReference>